<dbReference type="InterPro" id="IPR004170">
    <property type="entry name" value="WWE_dom"/>
</dbReference>
<evidence type="ECO:0000313" key="11">
    <source>
        <dbReference type="EMBL" id="KAA8580230.1"/>
    </source>
</evidence>
<proteinExistence type="inferred from homology"/>
<dbReference type="SMART" id="SM00356">
    <property type="entry name" value="ZnF_C3H1"/>
    <property type="match status" value="2"/>
</dbReference>
<dbReference type="InterPro" id="IPR000571">
    <property type="entry name" value="Znf_CCCH"/>
</dbReference>
<name>A0A5J5CJ30_9PERO</name>
<dbReference type="Proteomes" id="UP000327493">
    <property type="component" value="Chromosome 23"/>
</dbReference>
<keyword evidence="12" id="KW-1185">Reference proteome</keyword>
<accession>A0A5J5CJ30</accession>
<feature type="region of interest" description="Disordered" evidence="8">
    <location>
        <begin position="1"/>
        <end position="39"/>
    </location>
</feature>
<dbReference type="GO" id="GO:0008270">
    <property type="term" value="F:zinc ion binding"/>
    <property type="evidence" value="ECO:0007669"/>
    <property type="project" value="UniProtKB-KW"/>
</dbReference>
<sequence>MASAIQSDESVSENESESESDDSDKSDSDGNSDTEADCQIQRKKPCKYYNKGSCRDGESCPYWHICKYALKGSCRYGNKCKLNHPRGGRQSSGASDRASDRSTSSDPKLTDGRCYQWQLNDGNGWMDVSNDHILEAQYSLPHTKSIKIYNTPYGALSIDFNRMRVIGKSLRVRRLDDGNTGPKGNPSPVKSSDIEEKFQSNPTSSYTFTVGAETLEIKFREMRQVSAKRKRKVTRRPQYRQQPAGAGVSQAASGLQNVSLGTKPQWEFQGDSGAWHRGTSTECSVTSDDIERKYTQNPQDSITFKVKGHSYKLDFGAMTQTNLKTKRLRKIRRVLV</sequence>
<feature type="domain" description="C3H1-type" evidence="9">
    <location>
        <begin position="40"/>
        <end position="67"/>
    </location>
</feature>
<dbReference type="InterPro" id="IPR041367">
    <property type="entry name" value="Znf-CCCH_4"/>
</dbReference>
<dbReference type="PANTHER" id="PTHR45740:SF14">
    <property type="entry name" value="NOVEL PROTEIN"/>
    <property type="match status" value="1"/>
</dbReference>
<evidence type="ECO:0000256" key="7">
    <source>
        <dbReference type="PROSITE-ProRule" id="PRU00723"/>
    </source>
</evidence>
<feature type="region of interest" description="Disordered" evidence="8">
    <location>
        <begin position="85"/>
        <end position="109"/>
    </location>
</feature>
<gene>
    <name evidence="11" type="ORF">FQN60_005765</name>
</gene>
<evidence type="ECO:0000256" key="6">
    <source>
        <dbReference type="ARBA" id="ARBA00024347"/>
    </source>
</evidence>
<comment type="similarity">
    <text evidence="6">Belongs to the ARTD/PARP family.</text>
</comment>
<dbReference type="GO" id="GO:0005634">
    <property type="term" value="C:nucleus"/>
    <property type="evidence" value="ECO:0007669"/>
    <property type="project" value="UniProtKB-SubCell"/>
</dbReference>
<reference evidence="11 12" key="1">
    <citation type="submission" date="2019-08" db="EMBL/GenBank/DDBJ databases">
        <title>A chromosome-level genome assembly, high-density linkage maps, and genome scans reveal the genomic architecture of hybrid incompatibilities underlying speciation via character displacement in darters (Percidae: Etheostominae).</title>
        <authorList>
            <person name="Moran R.L."/>
            <person name="Catchen J.M."/>
            <person name="Fuller R.C."/>
        </authorList>
    </citation>
    <scope>NUCLEOTIDE SEQUENCE [LARGE SCALE GENOMIC DNA]</scope>
    <source>
        <strain evidence="11">EspeVRDwgs_2016</strain>
        <tissue evidence="11">Muscle</tissue>
    </source>
</reference>
<comment type="subcellular location">
    <subcellularLocation>
        <location evidence="1">Nucleus</location>
    </subcellularLocation>
</comment>
<feature type="region of interest" description="Disordered" evidence="8">
    <location>
        <begin position="226"/>
        <end position="252"/>
    </location>
</feature>
<keyword evidence="3 7" id="KW-0863">Zinc-finger</keyword>
<dbReference type="SUPFAM" id="SSF90229">
    <property type="entry name" value="CCCH zinc finger"/>
    <property type="match status" value="1"/>
</dbReference>
<feature type="compositionally biased region" description="Low complexity" evidence="8">
    <location>
        <begin position="88"/>
        <end position="106"/>
    </location>
</feature>
<keyword evidence="2 7" id="KW-0479">Metal-binding</keyword>
<evidence type="ECO:0000313" key="12">
    <source>
        <dbReference type="Proteomes" id="UP000327493"/>
    </source>
</evidence>
<dbReference type="InterPro" id="IPR036855">
    <property type="entry name" value="Znf_CCCH_sf"/>
</dbReference>
<evidence type="ECO:0000259" key="10">
    <source>
        <dbReference type="PROSITE" id="PS50918"/>
    </source>
</evidence>
<dbReference type="AlphaFoldDB" id="A0A5J5CJ30"/>
<dbReference type="SUPFAM" id="SSF117839">
    <property type="entry name" value="WWE domain"/>
    <property type="match status" value="1"/>
</dbReference>
<dbReference type="PROSITE" id="PS50103">
    <property type="entry name" value="ZF_C3H1"/>
    <property type="match status" value="1"/>
</dbReference>
<dbReference type="Pfam" id="PF02825">
    <property type="entry name" value="WWE"/>
    <property type="match status" value="2"/>
</dbReference>
<dbReference type="InterPro" id="IPR037197">
    <property type="entry name" value="WWE_dom_sf"/>
</dbReference>
<dbReference type="PANTHER" id="PTHR45740">
    <property type="entry name" value="POLY [ADP-RIBOSE] POLYMERASE"/>
    <property type="match status" value="1"/>
</dbReference>
<feature type="compositionally biased region" description="Acidic residues" evidence="8">
    <location>
        <begin position="10"/>
        <end position="22"/>
    </location>
</feature>
<evidence type="ECO:0000256" key="4">
    <source>
        <dbReference type="ARBA" id="ARBA00022833"/>
    </source>
</evidence>
<comment type="caution">
    <text evidence="11">The sequence shown here is derived from an EMBL/GenBank/DDBJ whole genome shotgun (WGS) entry which is preliminary data.</text>
</comment>
<evidence type="ECO:0000256" key="1">
    <source>
        <dbReference type="ARBA" id="ARBA00004123"/>
    </source>
</evidence>
<evidence type="ECO:0000256" key="2">
    <source>
        <dbReference type="ARBA" id="ARBA00022723"/>
    </source>
</evidence>
<feature type="zinc finger region" description="C3H1-type" evidence="7">
    <location>
        <begin position="40"/>
        <end position="67"/>
    </location>
</feature>
<dbReference type="EMBL" id="VOFY01000023">
    <property type="protein sequence ID" value="KAA8580230.1"/>
    <property type="molecule type" value="Genomic_DNA"/>
</dbReference>
<dbReference type="Pfam" id="PF18044">
    <property type="entry name" value="zf-CCCH_4"/>
    <property type="match status" value="1"/>
</dbReference>
<evidence type="ECO:0000256" key="8">
    <source>
        <dbReference type="SAM" id="MobiDB-lite"/>
    </source>
</evidence>
<dbReference type="Gene3D" id="4.10.1000.10">
    <property type="entry name" value="Zinc finger, CCCH-type"/>
    <property type="match status" value="1"/>
</dbReference>
<dbReference type="GO" id="GO:0003950">
    <property type="term" value="F:NAD+ poly-ADP-ribosyltransferase activity"/>
    <property type="evidence" value="ECO:0007669"/>
    <property type="project" value="TreeGrafter"/>
</dbReference>
<dbReference type="InterPro" id="IPR051712">
    <property type="entry name" value="ARTD-AVP"/>
</dbReference>
<evidence type="ECO:0000256" key="3">
    <source>
        <dbReference type="ARBA" id="ARBA00022771"/>
    </source>
</evidence>
<keyword evidence="4 7" id="KW-0862">Zinc</keyword>
<organism evidence="11 12">
    <name type="scientific">Etheostoma spectabile</name>
    <name type="common">orangethroat darter</name>
    <dbReference type="NCBI Taxonomy" id="54343"/>
    <lineage>
        <taxon>Eukaryota</taxon>
        <taxon>Metazoa</taxon>
        <taxon>Chordata</taxon>
        <taxon>Craniata</taxon>
        <taxon>Vertebrata</taxon>
        <taxon>Euteleostomi</taxon>
        <taxon>Actinopterygii</taxon>
        <taxon>Neopterygii</taxon>
        <taxon>Teleostei</taxon>
        <taxon>Neoteleostei</taxon>
        <taxon>Acanthomorphata</taxon>
        <taxon>Eupercaria</taxon>
        <taxon>Perciformes</taxon>
        <taxon>Percoidei</taxon>
        <taxon>Percidae</taxon>
        <taxon>Etheostomatinae</taxon>
        <taxon>Etheostoma</taxon>
    </lineage>
</organism>
<feature type="domain" description="WWE" evidence="10">
    <location>
        <begin position="250"/>
        <end position="333"/>
    </location>
</feature>
<evidence type="ECO:0000256" key="5">
    <source>
        <dbReference type="ARBA" id="ARBA00023242"/>
    </source>
</evidence>
<dbReference type="PROSITE" id="PS50918">
    <property type="entry name" value="WWE"/>
    <property type="match status" value="1"/>
</dbReference>
<dbReference type="Gene3D" id="3.30.720.50">
    <property type="match status" value="2"/>
</dbReference>
<feature type="region of interest" description="Disordered" evidence="8">
    <location>
        <begin position="174"/>
        <end position="205"/>
    </location>
</feature>
<evidence type="ECO:0000259" key="9">
    <source>
        <dbReference type="PROSITE" id="PS50103"/>
    </source>
</evidence>
<feature type="compositionally biased region" description="Basic residues" evidence="8">
    <location>
        <begin position="226"/>
        <end position="238"/>
    </location>
</feature>
<dbReference type="Pfam" id="PF23466">
    <property type="entry name" value="WWE_4"/>
    <property type="match status" value="1"/>
</dbReference>
<protein>
    <submittedName>
        <fullName evidence="11">Uncharacterized protein</fullName>
    </submittedName>
</protein>
<keyword evidence="5" id="KW-0539">Nucleus</keyword>
<dbReference type="GO" id="GO:1990404">
    <property type="term" value="F:NAD+-protein mono-ADP-ribosyltransferase activity"/>
    <property type="evidence" value="ECO:0007669"/>
    <property type="project" value="TreeGrafter"/>
</dbReference>